<evidence type="ECO:0000256" key="1">
    <source>
        <dbReference type="ARBA" id="ARBA00004123"/>
    </source>
</evidence>
<dbReference type="Pfam" id="PF00847">
    <property type="entry name" value="AP2"/>
    <property type="match status" value="1"/>
</dbReference>
<keyword evidence="7" id="KW-0539">Nucleus</keyword>
<dbReference type="InterPro" id="IPR001471">
    <property type="entry name" value="AP2/ERF_dom"/>
</dbReference>
<dbReference type="InterPro" id="IPR051758">
    <property type="entry name" value="ERF/AP2-like"/>
</dbReference>
<evidence type="ECO:0000256" key="2">
    <source>
        <dbReference type="ARBA" id="ARBA00022745"/>
    </source>
</evidence>
<feature type="region of interest" description="Disordered" evidence="9">
    <location>
        <begin position="355"/>
        <end position="393"/>
    </location>
</feature>
<evidence type="ECO:0000256" key="7">
    <source>
        <dbReference type="ARBA" id="ARBA00023242"/>
    </source>
</evidence>
<keyword evidence="2" id="KW-0936">Ethylene signaling pathway</keyword>
<dbReference type="EMBL" id="JBBWWQ010000006">
    <property type="protein sequence ID" value="KAK8944181.1"/>
    <property type="molecule type" value="Genomic_DNA"/>
</dbReference>
<reference evidence="11 12" key="1">
    <citation type="journal article" date="2022" name="Nat. Plants">
        <title>Genomes of leafy and leafless Platanthera orchids illuminate the evolution of mycoheterotrophy.</title>
        <authorList>
            <person name="Li M.H."/>
            <person name="Liu K.W."/>
            <person name="Li Z."/>
            <person name="Lu H.C."/>
            <person name="Ye Q.L."/>
            <person name="Zhang D."/>
            <person name="Wang J.Y."/>
            <person name="Li Y.F."/>
            <person name="Zhong Z.M."/>
            <person name="Liu X."/>
            <person name="Yu X."/>
            <person name="Liu D.K."/>
            <person name="Tu X.D."/>
            <person name="Liu B."/>
            <person name="Hao Y."/>
            <person name="Liao X.Y."/>
            <person name="Jiang Y.T."/>
            <person name="Sun W.H."/>
            <person name="Chen J."/>
            <person name="Chen Y.Q."/>
            <person name="Ai Y."/>
            <person name="Zhai J.W."/>
            <person name="Wu S.S."/>
            <person name="Zhou Z."/>
            <person name="Hsiao Y.Y."/>
            <person name="Wu W.L."/>
            <person name="Chen Y.Y."/>
            <person name="Lin Y.F."/>
            <person name="Hsu J.L."/>
            <person name="Li C.Y."/>
            <person name="Wang Z.W."/>
            <person name="Zhao X."/>
            <person name="Zhong W.Y."/>
            <person name="Ma X.K."/>
            <person name="Ma L."/>
            <person name="Huang J."/>
            <person name="Chen G.Z."/>
            <person name="Huang M.Z."/>
            <person name="Huang L."/>
            <person name="Peng D.H."/>
            <person name="Luo Y.B."/>
            <person name="Zou S.Q."/>
            <person name="Chen S.P."/>
            <person name="Lan S."/>
            <person name="Tsai W.C."/>
            <person name="Van de Peer Y."/>
            <person name="Liu Z.J."/>
        </authorList>
    </citation>
    <scope>NUCLEOTIDE SEQUENCE [LARGE SCALE GENOMIC DNA]</scope>
    <source>
        <strain evidence="11">Lor287</strain>
    </source>
</reference>
<dbReference type="GO" id="GO:0003700">
    <property type="term" value="F:DNA-binding transcription factor activity"/>
    <property type="evidence" value="ECO:0007669"/>
    <property type="project" value="InterPro"/>
</dbReference>
<name>A0AAP0G870_9ASPA</name>
<evidence type="ECO:0000256" key="9">
    <source>
        <dbReference type="SAM" id="MobiDB-lite"/>
    </source>
</evidence>
<dbReference type="GO" id="GO:0000976">
    <property type="term" value="F:transcription cis-regulatory region binding"/>
    <property type="evidence" value="ECO:0007669"/>
    <property type="project" value="UniProtKB-ARBA"/>
</dbReference>
<feature type="domain" description="AP2/ERF" evidence="10">
    <location>
        <begin position="214"/>
        <end position="271"/>
    </location>
</feature>
<evidence type="ECO:0000259" key="10">
    <source>
        <dbReference type="PROSITE" id="PS51032"/>
    </source>
</evidence>
<feature type="compositionally biased region" description="Low complexity" evidence="9">
    <location>
        <begin position="74"/>
        <end position="87"/>
    </location>
</feature>
<keyword evidence="6" id="KW-0804">Transcription</keyword>
<keyword evidence="3" id="KW-0805">Transcription regulation</keyword>
<evidence type="ECO:0000313" key="12">
    <source>
        <dbReference type="Proteomes" id="UP001418222"/>
    </source>
</evidence>
<evidence type="ECO:0000313" key="11">
    <source>
        <dbReference type="EMBL" id="KAK8944181.1"/>
    </source>
</evidence>
<evidence type="ECO:0000256" key="8">
    <source>
        <dbReference type="ARBA" id="ARBA00024343"/>
    </source>
</evidence>
<dbReference type="SUPFAM" id="SSF54171">
    <property type="entry name" value="DNA-binding domain"/>
    <property type="match status" value="1"/>
</dbReference>
<feature type="compositionally biased region" description="Gly residues" evidence="9">
    <location>
        <begin position="1"/>
        <end position="13"/>
    </location>
</feature>
<keyword evidence="4" id="KW-0238">DNA-binding</keyword>
<dbReference type="PANTHER" id="PTHR31657:SF19">
    <property type="entry name" value="ETHYLENE-RESPONSIVE TRANSCRIPTION FACTOR ERF053"/>
    <property type="match status" value="1"/>
</dbReference>
<comment type="subcellular location">
    <subcellularLocation>
        <location evidence="1">Nucleus</location>
    </subcellularLocation>
</comment>
<comment type="similarity">
    <text evidence="8">Belongs to the AP2/ERF transcription factor family. ERF subfamily.</text>
</comment>
<dbReference type="GO" id="GO:0009873">
    <property type="term" value="P:ethylene-activated signaling pathway"/>
    <property type="evidence" value="ECO:0007669"/>
    <property type="project" value="UniProtKB-KW"/>
</dbReference>
<dbReference type="GO" id="GO:0005634">
    <property type="term" value="C:nucleus"/>
    <property type="evidence" value="ECO:0007669"/>
    <property type="project" value="UniProtKB-SubCell"/>
</dbReference>
<dbReference type="CDD" id="cd00018">
    <property type="entry name" value="AP2"/>
    <property type="match status" value="1"/>
</dbReference>
<feature type="region of interest" description="Disordered" evidence="9">
    <location>
        <begin position="1"/>
        <end position="87"/>
    </location>
</feature>
<evidence type="ECO:0000256" key="3">
    <source>
        <dbReference type="ARBA" id="ARBA00023015"/>
    </source>
</evidence>
<dbReference type="InterPro" id="IPR016177">
    <property type="entry name" value="DNA-bd_dom_sf"/>
</dbReference>
<dbReference type="PRINTS" id="PR00367">
    <property type="entry name" value="ETHRSPELEMNT"/>
</dbReference>
<dbReference type="SMART" id="SM00380">
    <property type="entry name" value="AP2"/>
    <property type="match status" value="1"/>
</dbReference>
<dbReference type="FunFam" id="3.30.730.10:FF:000001">
    <property type="entry name" value="Ethylene-responsive transcription factor 2"/>
    <property type="match status" value="1"/>
</dbReference>
<comment type="caution">
    <text evidence="11">The sequence shown here is derived from an EMBL/GenBank/DDBJ whole genome shotgun (WGS) entry which is preliminary data.</text>
</comment>
<feature type="compositionally biased region" description="Low complexity" evidence="9">
    <location>
        <begin position="369"/>
        <end position="386"/>
    </location>
</feature>
<protein>
    <submittedName>
        <fullName evidence="11">Ethylene-responsive transcription factor ERF053</fullName>
    </submittedName>
</protein>
<evidence type="ECO:0000256" key="4">
    <source>
        <dbReference type="ARBA" id="ARBA00023125"/>
    </source>
</evidence>
<dbReference type="InterPro" id="IPR036955">
    <property type="entry name" value="AP2/ERF_dom_sf"/>
</dbReference>
<dbReference type="Gene3D" id="3.30.730.10">
    <property type="entry name" value="AP2/ERF domain"/>
    <property type="match status" value="1"/>
</dbReference>
<keyword evidence="12" id="KW-1185">Reference proteome</keyword>
<sequence length="393" mass="43151">MEGAGEDGIGLRRGNGRGEIRRQKGKGLQIETVSDRITTENEIPAQTPAPFEEAQTPASFFRSLKQIRSPGRYSPNPISSSSPPPGVSSLSSLPFFPFSYESSQPSVETTVPSALQSIQQQQQQKMISFDQNQAFTTGSGSQSNPPRSPLFPTQVLQQRYSDQLLKYWKEALNLSPRGHMMLTSRLASQQGKARLPASLFRPPAIFPGASPTKLYRGVRQRHWGKWVAEIRLPRNRTRLWLGTFDTAEDAALAYDREAFKLRGKNARLNFPELFLRDDGISDDAISAGMMPMEVSKDDDISPTESNDSPVAVTAAGQSSAETELVWSETEEAWFSAWGPGSSVWDDVDGSSGNLLFQPDYADIQPPATSGQSVANSSSQSSAFSSSMFTWKDP</sequence>
<proteinExistence type="inferred from homology"/>
<gene>
    <name evidence="11" type="primary">ERF053</name>
    <name evidence="11" type="ORF">KSP39_PZI008400</name>
</gene>
<keyword evidence="5" id="KW-0010">Activator</keyword>
<dbReference type="PROSITE" id="PS51032">
    <property type="entry name" value="AP2_ERF"/>
    <property type="match status" value="1"/>
</dbReference>
<evidence type="ECO:0000256" key="5">
    <source>
        <dbReference type="ARBA" id="ARBA00023159"/>
    </source>
</evidence>
<organism evidence="11 12">
    <name type="scientific">Platanthera zijinensis</name>
    <dbReference type="NCBI Taxonomy" id="2320716"/>
    <lineage>
        <taxon>Eukaryota</taxon>
        <taxon>Viridiplantae</taxon>
        <taxon>Streptophyta</taxon>
        <taxon>Embryophyta</taxon>
        <taxon>Tracheophyta</taxon>
        <taxon>Spermatophyta</taxon>
        <taxon>Magnoliopsida</taxon>
        <taxon>Liliopsida</taxon>
        <taxon>Asparagales</taxon>
        <taxon>Orchidaceae</taxon>
        <taxon>Orchidoideae</taxon>
        <taxon>Orchideae</taxon>
        <taxon>Orchidinae</taxon>
        <taxon>Platanthera</taxon>
    </lineage>
</organism>
<dbReference type="Proteomes" id="UP001418222">
    <property type="component" value="Unassembled WGS sequence"/>
</dbReference>
<accession>A0AAP0G870</accession>
<dbReference type="AlphaFoldDB" id="A0AAP0G870"/>
<dbReference type="PANTHER" id="PTHR31657">
    <property type="entry name" value="ETHYLENE-RESPONSIVE TRANSCRIPTION FACTOR ERF061"/>
    <property type="match status" value="1"/>
</dbReference>
<evidence type="ECO:0000256" key="6">
    <source>
        <dbReference type="ARBA" id="ARBA00023163"/>
    </source>
</evidence>